<feature type="domain" description="Acyltransferase 3" evidence="2">
    <location>
        <begin position="16"/>
        <end position="349"/>
    </location>
</feature>
<dbReference type="PANTHER" id="PTHR36927:SF4">
    <property type="entry name" value="BLR5718 PROTEIN"/>
    <property type="match status" value="1"/>
</dbReference>
<proteinExistence type="predicted"/>
<keyword evidence="1" id="KW-0812">Transmembrane</keyword>
<evidence type="ECO:0000313" key="4">
    <source>
        <dbReference type="Proteomes" id="UP000583800"/>
    </source>
</evidence>
<dbReference type="Proteomes" id="UP000583800">
    <property type="component" value="Unassembled WGS sequence"/>
</dbReference>
<feature type="transmembrane region" description="Helical" evidence="1">
    <location>
        <begin position="306"/>
        <end position="323"/>
    </location>
</feature>
<dbReference type="EMBL" id="JACHJB010000002">
    <property type="protein sequence ID" value="MBB6346983.1"/>
    <property type="molecule type" value="Genomic_DNA"/>
</dbReference>
<gene>
    <name evidence="3" type="ORF">FHU36_003528</name>
</gene>
<dbReference type="InterPro" id="IPR050623">
    <property type="entry name" value="Glucan_succinyl_AcylTrfase"/>
</dbReference>
<dbReference type="GO" id="GO:0016747">
    <property type="term" value="F:acyltransferase activity, transferring groups other than amino-acyl groups"/>
    <property type="evidence" value="ECO:0007669"/>
    <property type="project" value="InterPro"/>
</dbReference>
<comment type="caution">
    <text evidence="3">The sequence shown here is derived from an EMBL/GenBank/DDBJ whole genome shotgun (WGS) entry which is preliminary data.</text>
</comment>
<accession>A0A7X0EWX1</accession>
<feature type="transmembrane region" description="Helical" evidence="1">
    <location>
        <begin position="57"/>
        <end position="80"/>
    </location>
</feature>
<name>A0A7X0EWX1_9ACTN</name>
<keyword evidence="4" id="KW-1185">Reference proteome</keyword>
<keyword evidence="1" id="KW-0472">Membrane</keyword>
<dbReference type="InterPro" id="IPR002656">
    <property type="entry name" value="Acyl_transf_3_dom"/>
</dbReference>
<organism evidence="3 4">
    <name type="scientific">Nonomuraea muscovyensis</name>
    <dbReference type="NCBI Taxonomy" id="1124761"/>
    <lineage>
        <taxon>Bacteria</taxon>
        <taxon>Bacillati</taxon>
        <taxon>Actinomycetota</taxon>
        <taxon>Actinomycetes</taxon>
        <taxon>Streptosporangiales</taxon>
        <taxon>Streptosporangiaceae</taxon>
        <taxon>Nonomuraea</taxon>
    </lineage>
</organism>
<dbReference type="Pfam" id="PF01757">
    <property type="entry name" value="Acyl_transf_3"/>
    <property type="match status" value="1"/>
</dbReference>
<feature type="transmembrane region" description="Helical" evidence="1">
    <location>
        <begin position="329"/>
        <end position="352"/>
    </location>
</feature>
<dbReference type="PANTHER" id="PTHR36927">
    <property type="entry name" value="BLR4337 PROTEIN"/>
    <property type="match status" value="1"/>
</dbReference>
<feature type="transmembrane region" description="Helical" evidence="1">
    <location>
        <begin position="268"/>
        <end position="286"/>
    </location>
</feature>
<evidence type="ECO:0000256" key="1">
    <source>
        <dbReference type="SAM" id="Phobius"/>
    </source>
</evidence>
<dbReference type="AlphaFoldDB" id="A0A7X0EWX1"/>
<feature type="transmembrane region" description="Helical" evidence="1">
    <location>
        <begin position="101"/>
        <end position="121"/>
    </location>
</feature>
<evidence type="ECO:0000259" key="2">
    <source>
        <dbReference type="Pfam" id="PF01757"/>
    </source>
</evidence>
<feature type="transmembrane region" description="Helical" evidence="1">
    <location>
        <begin position="176"/>
        <end position="194"/>
    </location>
</feature>
<feature type="transmembrane region" description="Helical" evidence="1">
    <location>
        <begin position="141"/>
        <end position="158"/>
    </location>
</feature>
<reference evidence="3 4" key="1">
    <citation type="submission" date="2020-08" db="EMBL/GenBank/DDBJ databases">
        <title>Sequencing the genomes of 1000 actinobacteria strains.</title>
        <authorList>
            <person name="Klenk H.-P."/>
        </authorList>
    </citation>
    <scope>NUCLEOTIDE SEQUENCE [LARGE SCALE GENOMIC DNA]</scope>
    <source>
        <strain evidence="3 4">DSM 45913</strain>
    </source>
</reference>
<protein>
    <submittedName>
        <fullName evidence="3">Peptidoglycan/LPS O-acetylase OafA/YrhL</fullName>
    </submittedName>
</protein>
<evidence type="ECO:0000313" key="3">
    <source>
        <dbReference type="EMBL" id="MBB6346983.1"/>
    </source>
</evidence>
<feature type="transmembrane region" description="Helical" evidence="1">
    <location>
        <begin position="206"/>
        <end position="226"/>
    </location>
</feature>
<sequence>MSAQTMPAPRAATRLLAIDNLRIVLTVMVVIHHVAVTYGNIPLWYYVEPARDPSGRLLDLVVVIDQAFFMGFFFLISGFFTPGSYDRKGARGFVRDRLLRLGVPLLAFTVLLRPLLTWSAYAEHDGMPYWMFYLTSWDPGPMWFVEVLIVFVLGYALWRRAGRPVEARVSVPRPRWIVLFALGLSLVTFLWRFAVPTGTYVPVLGLPSPQCLPQYVAMFAAGLVAFRRGWLETLPRQAARLGFLTAGAVSVTLLPLSLTGGPVSQALMATWESTFAVSLIIALVVWFRDRFDRQGPRGRFLSEQAYTVYVVHPLVLVAVGYALRGLHAVAVVKFAVAVVIALPLCWGLAYLVRSLPGAKRIV</sequence>
<dbReference type="RefSeq" id="WP_312891656.1">
    <property type="nucleotide sequence ID" value="NZ_JACHJB010000002.1"/>
</dbReference>
<feature type="transmembrane region" description="Helical" evidence="1">
    <location>
        <begin position="21"/>
        <end position="45"/>
    </location>
</feature>
<feature type="transmembrane region" description="Helical" evidence="1">
    <location>
        <begin position="238"/>
        <end position="256"/>
    </location>
</feature>
<keyword evidence="1" id="KW-1133">Transmembrane helix</keyword>